<dbReference type="GO" id="GO:0016020">
    <property type="term" value="C:membrane"/>
    <property type="evidence" value="ECO:0007669"/>
    <property type="project" value="UniProtKB-SubCell"/>
</dbReference>
<evidence type="ECO:0000256" key="23">
    <source>
        <dbReference type="ARBA" id="ARBA00048180"/>
    </source>
</evidence>
<evidence type="ECO:0000256" key="20">
    <source>
        <dbReference type="ARBA" id="ARBA00047734"/>
    </source>
</evidence>
<dbReference type="GO" id="GO:0005737">
    <property type="term" value="C:cytoplasm"/>
    <property type="evidence" value="ECO:0007669"/>
    <property type="project" value="UniProtKB-SubCell"/>
</dbReference>
<keyword evidence="12" id="KW-0966">Cell projection</keyword>
<name>A0A543BZH2_9ACTN</name>
<evidence type="ECO:0000256" key="11">
    <source>
        <dbReference type="ARBA" id="ARBA00023136"/>
    </source>
</evidence>
<evidence type="ECO:0000256" key="15">
    <source>
        <dbReference type="ARBA" id="ARBA00038456"/>
    </source>
</evidence>
<keyword evidence="8" id="KW-0276">Fatty acid metabolism</keyword>
<keyword evidence="5" id="KW-0963">Cytoplasm</keyword>
<organism evidence="25 26">
    <name type="scientific">Actinoallomurus bryophytorum</name>
    <dbReference type="NCBI Taxonomy" id="1490222"/>
    <lineage>
        <taxon>Bacteria</taxon>
        <taxon>Bacillati</taxon>
        <taxon>Actinomycetota</taxon>
        <taxon>Actinomycetes</taxon>
        <taxon>Streptosporangiales</taxon>
        <taxon>Thermomonosporaceae</taxon>
        <taxon>Actinoallomurus</taxon>
    </lineage>
</organism>
<evidence type="ECO:0000256" key="2">
    <source>
        <dbReference type="ARBA" id="ARBA00004496"/>
    </source>
</evidence>
<evidence type="ECO:0000313" key="25">
    <source>
        <dbReference type="EMBL" id="TQL90223.1"/>
    </source>
</evidence>
<evidence type="ECO:0000256" key="7">
    <source>
        <dbReference type="ARBA" id="ARBA00022801"/>
    </source>
</evidence>
<dbReference type="Proteomes" id="UP000316096">
    <property type="component" value="Unassembled WGS sequence"/>
</dbReference>
<evidence type="ECO:0000256" key="12">
    <source>
        <dbReference type="ARBA" id="ARBA00023273"/>
    </source>
</evidence>
<sequence>MLEGKAILAARIRELIELTVLVDGPESMFAEAADRVAAVVSILRAATDSEPGVPAGRGWPPGVDDALEGVGNPLAPPMIIGHPGESGADGEVAALVTLGSAHEGAPGRAHGGWVAAILDHAVGRAAAQAGSPGMTVSLTVDYHRATPYGVPLDVRSRRVDQAGRKVFASAEILTDGQVTASATATLVTVRALANKAGGERPGPGSD</sequence>
<evidence type="ECO:0000256" key="9">
    <source>
        <dbReference type="ARBA" id="ARBA00022946"/>
    </source>
</evidence>
<evidence type="ECO:0000256" key="18">
    <source>
        <dbReference type="ARBA" id="ARBA00043210"/>
    </source>
</evidence>
<dbReference type="CDD" id="cd03443">
    <property type="entry name" value="PaaI_thioesterase"/>
    <property type="match status" value="1"/>
</dbReference>
<dbReference type="InterPro" id="IPR006683">
    <property type="entry name" value="Thioestr_dom"/>
</dbReference>
<dbReference type="SUPFAM" id="SSF54637">
    <property type="entry name" value="Thioesterase/thiol ester dehydrase-isomerase"/>
    <property type="match status" value="1"/>
</dbReference>
<dbReference type="GO" id="GO:0006631">
    <property type="term" value="P:fatty acid metabolic process"/>
    <property type="evidence" value="ECO:0007669"/>
    <property type="project" value="UniProtKB-KW"/>
</dbReference>
<comment type="catalytic activity">
    <reaction evidence="20">
        <text>hexadecanoyl-CoA + H2O = hexadecanoate + CoA + H(+)</text>
        <dbReference type="Rhea" id="RHEA:16645"/>
        <dbReference type="ChEBI" id="CHEBI:7896"/>
        <dbReference type="ChEBI" id="CHEBI:15377"/>
        <dbReference type="ChEBI" id="CHEBI:15378"/>
        <dbReference type="ChEBI" id="CHEBI:57287"/>
        <dbReference type="ChEBI" id="CHEBI:57379"/>
        <dbReference type="EC" id="3.1.2.2"/>
    </reaction>
    <physiologicalReaction direction="left-to-right" evidence="20">
        <dbReference type="Rhea" id="RHEA:16646"/>
    </physiologicalReaction>
</comment>
<comment type="similarity">
    <text evidence="15">Belongs to the THEM4/THEM5 thioesterase family.</text>
</comment>
<evidence type="ECO:0000259" key="24">
    <source>
        <dbReference type="Pfam" id="PF03061"/>
    </source>
</evidence>
<keyword evidence="26" id="KW-1185">Reference proteome</keyword>
<dbReference type="Pfam" id="PF03061">
    <property type="entry name" value="4HBT"/>
    <property type="match status" value="1"/>
</dbReference>
<evidence type="ECO:0000256" key="5">
    <source>
        <dbReference type="ARBA" id="ARBA00022490"/>
    </source>
</evidence>
<dbReference type="InterPro" id="IPR029069">
    <property type="entry name" value="HotDog_dom_sf"/>
</dbReference>
<accession>A0A543BZH2</accession>
<evidence type="ECO:0000256" key="13">
    <source>
        <dbReference type="ARBA" id="ARBA00035852"/>
    </source>
</evidence>
<reference evidence="25 26" key="1">
    <citation type="submission" date="2019-06" db="EMBL/GenBank/DDBJ databases">
        <title>Sequencing the genomes of 1000 actinobacteria strains.</title>
        <authorList>
            <person name="Klenk H.-P."/>
        </authorList>
    </citation>
    <scope>NUCLEOTIDE SEQUENCE [LARGE SCALE GENOMIC DNA]</scope>
    <source>
        <strain evidence="25 26">DSM 102200</strain>
    </source>
</reference>
<dbReference type="EC" id="3.1.2.2" evidence="16"/>
<evidence type="ECO:0000256" key="16">
    <source>
        <dbReference type="ARBA" id="ARBA00038848"/>
    </source>
</evidence>
<evidence type="ECO:0000256" key="8">
    <source>
        <dbReference type="ARBA" id="ARBA00022832"/>
    </source>
</evidence>
<comment type="catalytic activity">
    <reaction evidence="13">
        <text>(5Z,8Z,11Z,14Z)-eicosatetraenoyl-CoA + H2O = (5Z,8Z,11Z,14Z)-eicosatetraenoate + CoA + H(+)</text>
        <dbReference type="Rhea" id="RHEA:40151"/>
        <dbReference type="ChEBI" id="CHEBI:15377"/>
        <dbReference type="ChEBI" id="CHEBI:15378"/>
        <dbReference type="ChEBI" id="CHEBI:32395"/>
        <dbReference type="ChEBI" id="CHEBI:57287"/>
        <dbReference type="ChEBI" id="CHEBI:57368"/>
    </reaction>
    <physiologicalReaction direction="left-to-right" evidence="13">
        <dbReference type="Rhea" id="RHEA:40152"/>
    </physiologicalReaction>
</comment>
<dbReference type="EMBL" id="VFOZ01000002">
    <property type="protein sequence ID" value="TQL90223.1"/>
    <property type="molecule type" value="Genomic_DNA"/>
</dbReference>
<dbReference type="InterPro" id="IPR052365">
    <property type="entry name" value="THEM4/THEM5_acyl-CoA_thioest"/>
</dbReference>
<comment type="catalytic activity">
    <reaction evidence="14">
        <text>(9Z)-octadecenoyl-CoA + H2O = (9Z)-octadecenoate + CoA + H(+)</text>
        <dbReference type="Rhea" id="RHEA:40139"/>
        <dbReference type="ChEBI" id="CHEBI:15377"/>
        <dbReference type="ChEBI" id="CHEBI:15378"/>
        <dbReference type="ChEBI" id="CHEBI:30823"/>
        <dbReference type="ChEBI" id="CHEBI:57287"/>
        <dbReference type="ChEBI" id="CHEBI:57387"/>
    </reaction>
    <physiologicalReaction direction="left-to-right" evidence="14">
        <dbReference type="Rhea" id="RHEA:40140"/>
    </physiologicalReaction>
</comment>
<evidence type="ECO:0000256" key="3">
    <source>
        <dbReference type="ARBA" id="ARBA00004632"/>
    </source>
</evidence>
<evidence type="ECO:0000256" key="6">
    <source>
        <dbReference type="ARBA" id="ARBA00022703"/>
    </source>
</evidence>
<evidence type="ECO:0000256" key="4">
    <source>
        <dbReference type="ARBA" id="ARBA00022475"/>
    </source>
</evidence>
<proteinExistence type="inferred from homology"/>
<evidence type="ECO:0000256" key="17">
    <source>
        <dbReference type="ARBA" id="ARBA00040123"/>
    </source>
</evidence>
<comment type="subcellular location">
    <subcellularLocation>
        <location evidence="3">Cell projection</location>
        <location evidence="3">Ruffle membrane</location>
    </subcellularLocation>
    <subcellularLocation>
        <location evidence="2">Cytoplasm</location>
    </subcellularLocation>
    <subcellularLocation>
        <location evidence="1">Membrane</location>
        <topology evidence="1">Peripheral membrane protein</topology>
    </subcellularLocation>
</comment>
<comment type="catalytic activity">
    <reaction evidence="21">
        <text>decanoyl-CoA + H2O = decanoate + CoA + H(+)</text>
        <dbReference type="Rhea" id="RHEA:40059"/>
        <dbReference type="ChEBI" id="CHEBI:15377"/>
        <dbReference type="ChEBI" id="CHEBI:15378"/>
        <dbReference type="ChEBI" id="CHEBI:27689"/>
        <dbReference type="ChEBI" id="CHEBI:57287"/>
        <dbReference type="ChEBI" id="CHEBI:61430"/>
    </reaction>
    <physiologicalReaction direction="left-to-right" evidence="21">
        <dbReference type="Rhea" id="RHEA:40060"/>
    </physiologicalReaction>
</comment>
<keyword evidence="4" id="KW-1003">Cell membrane</keyword>
<keyword evidence="10" id="KW-0443">Lipid metabolism</keyword>
<comment type="caution">
    <text evidence="25">The sequence shown here is derived from an EMBL/GenBank/DDBJ whole genome shotgun (WGS) entry which is preliminary data.</text>
</comment>
<keyword evidence="7" id="KW-0378">Hydrolase</keyword>
<evidence type="ECO:0000256" key="10">
    <source>
        <dbReference type="ARBA" id="ARBA00023098"/>
    </source>
</evidence>
<comment type="catalytic activity">
    <reaction evidence="23">
        <text>tetradecanoyl-CoA + H2O = tetradecanoate + CoA + H(+)</text>
        <dbReference type="Rhea" id="RHEA:40119"/>
        <dbReference type="ChEBI" id="CHEBI:15377"/>
        <dbReference type="ChEBI" id="CHEBI:15378"/>
        <dbReference type="ChEBI" id="CHEBI:30807"/>
        <dbReference type="ChEBI" id="CHEBI:57287"/>
        <dbReference type="ChEBI" id="CHEBI:57385"/>
    </reaction>
    <physiologicalReaction direction="left-to-right" evidence="23">
        <dbReference type="Rhea" id="RHEA:40120"/>
    </physiologicalReaction>
</comment>
<evidence type="ECO:0000313" key="26">
    <source>
        <dbReference type="Proteomes" id="UP000316096"/>
    </source>
</evidence>
<dbReference type="AlphaFoldDB" id="A0A543BZH2"/>
<dbReference type="Gene3D" id="3.10.129.10">
    <property type="entry name" value="Hotdog Thioesterase"/>
    <property type="match status" value="1"/>
</dbReference>
<protein>
    <recommendedName>
        <fullName evidence="17">Acyl-coenzyme A thioesterase THEM4</fullName>
        <ecNumber evidence="16">3.1.2.2</ecNumber>
    </recommendedName>
    <alternativeName>
        <fullName evidence="18">Thioesterase superfamily member 4</fullName>
    </alternativeName>
</protein>
<dbReference type="GO" id="GO:0016787">
    <property type="term" value="F:hydrolase activity"/>
    <property type="evidence" value="ECO:0007669"/>
    <property type="project" value="UniProtKB-KW"/>
</dbReference>
<keyword evidence="9" id="KW-0809">Transit peptide</keyword>
<evidence type="ECO:0000256" key="21">
    <source>
        <dbReference type="ARBA" id="ARBA00047969"/>
    </source>
</evidence>
<keyword evidence="11" id="KW-0472">Membrane</keyword>
<evidence type="ECO:0000256" key="22">
    <source>
        <dbReference type="ARBA" id="ARBA00048074"/>
    </source>
</evidence>
<gene>
    <name evidence="25" type="ORF">FB559_7516</name>
</gene>
<feature type="domain" description="Thioesterase" evidence="24">
    <location>
        <begin position="107"/>
        <end position="179"/>
    </location>
</feature>
<dbReference type="PANTHER" id="PTHR12418:SF19">
    <property type="entry name" value="ACYL-COENZYME A THIOESTERASE THEM4"/>
    <property type="match status" value="1"/>
</dbReference>
<comment type="catalytic activity">
    <reaction evidence="19">
        <text>octanoyl-CoA + H2O = octanoate + CoA + H(+)</text>
        <dbReference type="Rhea" id="RHEA:30143"/>
        <dbReference type="ChEBI" id="CHEBI:15377"/>
        <dbReference type="ChEBI" id="CHEBI:15378"/>
        <dbReference type="ChEBI" id="CHEBI:25646"/>
        <dbReference type="ChEBI" id="CHEBI:57287"/>
        <dbReference type="ChEBI" id="CHEBI:57386"/>
    </reaction>
    <physiologicalReaction direction="left-to-right" evidence="19">
        <dbReference type="Rhea" id="RHEA:30144"/>
    </physiologicalReaction>
</comment>
<keyword evidence="6" id="KW-0053">Apoptosis</keyword>
<comment type="catalytic activity">
    <reaction evidence="22">
        <text>dodecanoyl-CoA + H2O = dodecanoate + CoA + H(+)</text>
        <dbReference type="Rhea" id="RHEA:30135"/>
        <dbReference type="ChEBI" id="CHEBI:15377"/>
        <dbReference type="ChEBI" id="CHEBI:15378"/>
        <dbReference type="ChEBI" id="CHEBI:18262"/>
        <dbReference type="ChEBI" id="CHEBI:57287"/>
        <dbReference type="ChEBI" id="CHEBI:57375"/>
    </reaction>
    <physiologicalReaction direction="left-to-right" evidence="22">
        <dbReference type="Rhea" id="RHEA:30136"/>
    </physiologicalReaction>
</comment>
<dbReference type="PANTHER" id="PTHR12418">
    <property type="entry name" value="ACYL-COENZYME A THIOESTERASE THEM4"/>
    <property type="match status" value="1"/>
</dbReference>
<evidence type="ECO:0000256" key="14">
    <source>
        <dbReference type="ARBA" id="ARBA00037002"/>
    </source>
</evidence>
<evidence type="ECO:0000256" key="1">
    <source>
        <dbReference type="ARBA" id="ARBA00004170"/>
    </source>
</evidence>
<evidence type="ECO:0000256" key="19">
    <source>
        <dbReference type="ARBA" id="ARBA00047588"/>
    </source>
</evidence>